<dbReference type="InterPro" id="IPR006311">
    <property type="entry name" value="TAT_signal"/>
</dbReference>
<gene>
    <name evidence="2" type="ORF">EZ313_06410</name>
</gene>
<keyword evidence="3" id="KW-1185">Reference proteome</keyword>
<accession>A0A4Z0C5U2</accession>
<dbReference type="EMBL" id="SMLM01000001">
    <property type="protein sequence ID" value="TFZ06272.1"/>
    <property type="molecule type" value="Genomic_DNA"/>
</dbReference>
<dbReference type="RefSeq" id="WP_135262360.1">
    <property type="nucleotide sequence ID" value="NZ_SMLM01000001.1"/>
</dbReference>
<dbReference type="CDD" id="cd13579">
    <property type="entry name" value="PBP2_Bug_NagM"/>
    <property type="match status" value="1"/>
</dbReference>
<organism evidence="2 3">
    <name type="scientific">Ramlibacter henchirensis</name>
    <dbReference type="NCBI Taxonomy" id="204072"/>
    <lineage>
        <taxon>Bacteria</taxon>
        <taxon>Pseudomonadati</taxon>
        <taxon>Pseudomonadota</taxon>
        <taxon>Betaproteobacteria</taxon>
        <taxon>Burkholderiales</taxon>
        <taxon>Comamonadaceae</taxon>
        <taxon>Ramlibacter</taxon>
    </lineage>
</organism>
<evidence type="ECO:0000313" key="2">
    <source>
        <dbReference type="EMBL" id="TFZ06272.1"/>
    </source>
</evidence>
<dbReference type="AlphaFoldDB" id="A0A4Z0C5U2"/>
<dbReference type="InterPro" id="IPR005064">
    <property type="entry name" value="BUG"/>
</dbReference>
<reference evidence="2 3" key="1">
    <citation type="submission" date="2019-03" db="EMBL/GenBank/DDBJ databases">
        <title>Ramlibacter henchirensis DSM 14656, whole genome shotgun sequence.</title>
        <authorList>
            <person name="Zhang X."/>
            <person name="Feng G."/>
            <person name="Zhu H."/>
        </authorList>
    </citation>
    <scope>NUCLEOTIDE SEQUENCE [LARGE SCALE GENOMIC DNA]</scope>
    <source>
        <strain evidence="2 3">DSM 14656</strain>
    </source>
</reference>
<name>A0A4Z0C5U2_9BURK</name>
<dbReference type="InterPro" id="IPR042100">
    <property type="entry name" value="Bug_dom1"/>
</dbReference>
<evidence type="ECO:0000313" key="3">
    <source>
        <dbReference type="Proteomes" id="UP000298180"/>
    </source>
</evidence>
<dbReference type="Gene3D" id="3.40.190.10">
    <property type="entry name" value="Periplasmic binding protein-like II"/>
    <property type="match status" value="1"/>
</dbReference>
<proteinExistence type="inferred from homology"/>
<dbReference type="InterPro" id="IPR019546">
    <property type="entry name" value="TAT_signal_bac_arc"/>
</dbReference>
<evidence type="ECO:0000256" key="1">
    <source>
        <dbReference type="ARBA" id="ARBA00006987"/>
    </source>
</evidence>
<dbReference type="Proteomes" id="UP000298180">
    <property type="component" value="Unassembled WGS sequence"/>
</dbReference>
<sequence>MRTDRRQFVQATAALGALAAFPQVLRAQATTFDLVKIINGFPAGGTADATARRVGERMIGTPYAKNVVVDNKPGAGGRIACEVVKSAQPDGSTLLLTPYSMMSIYPHIYRTLSYDPFKDFVPVSIAAIMTHALSVGPMVPASVKTVKEYLAWAKANPDKANYGSPAAGSTPHFLGALLGLNNNVDLKHVPYRGSAPAVADMIGGTLASTSTPTGDALANHRAGKVRIIATSGAQRTPFTPEVATYAEQGFPELTTEEWFGFYAPARTPANVVQAANAAINQAIKEKSVVDSLALMGLVARASTPAEMEKSQRDEHTRWGPLVKKIGFTADS</sequence>
<comment type="caution">
    <text evidence="2">The sequence shown here is derived from an EMBL/GenBank/DDBJ whole genome shotgun (WGS) entry which is preliminary data.</text>
</comment>
<dbReference type="NCBIfam" id="TIGR01409">
    <property type="entry name" value="TAT_signal_seq"/>
    <property type="match status" value="1"/>
</dbReference>
<dbReference type="Gene3D" id="3.40.190.150">
    <property type="entry name" value="Bordetella uptake gene, domain 1"/>
    <property type="match status" value="1"/>
</dbReference>
<protein>
    <submittedName>
        <fullName evidence="2">Twin-arginine translocation signal domain-containing protein</fullName>
    </submittedName>
</protein>
<dbReference type="PANTHER" id="PTHR42928">
    <property type="entry name" value="TRICARBOXYLATE-BINDING PROTEIN"/>
    <property type="match status" value="1"/>
</dbReference>
<dbReference type="PIRSF" id="PIRSF017082">
    <property type="entry name" value="YflP"/>
    <property type="match status" value="1"/>
</dbReference>
<dbReference type="PROSITE" id="PS51318">
    <property type="entry name" value="TAT"/>
    <property type="match status" value="1"/>
</dbReference>
<comment type="similarity">
    <text evidence="1">Belongs to the UPF0065 (bug) family.</text>
</comment>
<dbReference type="OrthoDB" id="9150102at2"/>
<dbReference type="PANTHER" id="PTHR42928:SF5">
    <property type="entry name" value="BLR1237 PROTEIN"/>
    <property type="match status" value="1"/>
</dbReference>
<dbReference type="Pfam" id="PF03401">
    <property type="entry name" value="TctC"/>
    <property type="match status" value="1"/>
</dbReference>